<feature type="region of interest" description="Disordered" evidence="1">
    <location>
        <begin position="60"/>
        <end position="140"/>
    </location>
</feature>
<gene>
    <name evidence="4" type="ORF">GCM10018785_51950</name>
</gene>
<evidence type="ECO:0000256" key="2">
    <source>
        <dbReference type="SAM" id="Phobius"/>
    </source>
</evidence>
<dbReference type="AlphaFoldDB" id="A0A918ZY32"/>
<evidence type="ECO:0000313" key="4">
    <source>
        <dbReference type="EMBL" id="GHE77312.1"/>
    </source>
</evidence>
<feature type="compositionally biased region" description="Pro residues" evidence="1">
    <location>
        <begin position="297"/>
        <end position="324"/>
    </location>
</feature>
<keyword evidence="2" id="KW-0472">Membrane</keyword>
<dbReference type="InterPro" id="IPR046672">
    <property type="entry name" value="DUF6542"/>
</dbReference>
<name>A0A918ZY32_9ACTN</name>
<keyword evidence="2" id="KW-1133">Transmembrane helix</keyword>
<feature type="transmembrane region" description="Helical" evidence="2">
    <location>
        <begin position="170"/>
        <end position="192"/>
    </location>
</feature>
<feature type="transmembrane region" description="Helical" evidence="2">
    <location>
        <begin position="221"/>
        <end position="240"/>
    </location>
</feature>
<reference evidence="4" key="2">
    <citation type="submission" date="2020-09" db="EMBL/GenBank/DDBJ databases">
        <authorList>
            <person name="Sun Q."/>
            <person name="Ohkuma M."/>
        </authorList>
    </citation>
    <scope>NUCLEOTIDE SEQUENCE</scope>
    <source>
        <strain evidence="4">JCM 4784</strain>
    </source>
</reference>
<feature type="domain" description="DUF6542" evidence="3">
    <location>
        <begin position="169"/>
        <end position="282"/>
    </location>
</feature>
<feature type="region of interest" description="Disordered" evidence="1">
    <location>
        <begin position="286"/>
        <end position="324"/>
    </location>
</feature>
<evidence type="ECO:0000313" key="5">
    <source>
        <dbReference type="Proteomes" id="UP000608024"/>
    </source>
</evidence>
<feature type="transmembrane region" description="Helical" evidence="2">
    <location>
        <begin position="246"/>
        <end position="277"/>
    </location>
</feature>
<organism evidence="4 5">
    <name type="scientific">Streptomyces longispororuber</name>
    <dbReference type="NCBI Taxonomy" id="68230"/>
    <lineage>
        <taxon>Bacteria</taxon>
        <taxon>Bacillati</taxon>
        <taxon>Actinomycetota</taxon>
        <taxon>Actinomycetes</taxon>
        <taxon>Kitasatosporales</taxon>
        <taxon>Streptomycetaceae</taxon>
        <taxon>Streptomyces</taxon>
    </lineage>
</organism>
<comment type="caution">
    <text evidence="4">The sequence shown here is derived from an EMBL/GenBank/DDBJ whole genome shotgun (WGS) entry which is preliminary data.</text>
</comment>
<accession>A0A918ZY32</accession>
<evidence type="ECO:0000259" key="3">
    <source>
        <dbReference type="Pfam" id="PF20177"/>
    </source>
</evidence>
<keyword evidence="5" id="KW-1185">Reference proteome</keyword>
<keyword evidence="2" id="KW-0812">Transmembrane</keyword>
<dbReference type="Proteomes" id="UP000608024">
    <property type="component" value="Unassembled WGS sequence"/>
</dbReference>
<dbReference type="Pfam" id="PF20177">
    <property type="entry name" value="DUF6542"/>
    <property type="match status" value="1"/>
</dbReference>
<dbReference type="EMBL" id="BNBT01000097">
    <property type="protein sequence ID" value="GHE77312.1"/>
    <property type="molecule type" value="Genomic_DNA"/>
</dbReference>
<protein>
    <recommendedName>
        <fullName evidence="3">DUF6542 domain-containing protein</fullName>
    </recommendedName>
</protein>
<evidence type="ECO:0000256" key="1">
    <source>
        <dbReference type="SAM" id="MobiDB-lite"/>
    </source>
</evidence>
<sequence>MGLREDRPGGPGGQRPYSLAVRWYSFAVRLYALAVPGSGGVRGPRRPLTAWGTIHQSTVCRAPGPARVPPPRRSSDQLGQRACPSPRSAPARSYVGPVEQHRTRPPRARVRPGAPLPGQGGPTESVYRAAPRPSGPSTPLTRALRATTAYRVLHRMPLYRALRRMSGPRLTGLGSGVFAAAVMFLLACLLRLLFDGSLVAYGVLFLPVSALAALWVRPADLVTAPVSVPIAFAAGVLPIAEGTDGFGGYVMGLLTSLALHAGWLYAGTLVAGVIVTVRKLRLMTRRRLRRQQQRPPQAGPPARPRPPAHPDDPTPPPGYRVPAS</sequence>
<reference evidence="4" key="1">
    <citation type="journal article" date="2014" name="Int. J. Syst. Evol. Microbiol.">
        <title>Complete genome sequence of Corynebacterium casei LMG S-19264T (=DSM 44701T), isolated from a smear-ripened cheese.</title>
        <authorList>
            <consortium name="US DOE Joint Genome Institute (JGI-PGF)"/>
            <person name="Walter F."/>
            <person name="Albersmeier A."/>
            <person name="Kalinowski J."/>
            <person name="Ruckert C."/>
        </authorList>
    </citation>
    <scope>NUCLEOTIDE SEQUENCE</scope>
    <source>
        <strain evidence="4">JCM 4784</strain>
    </source>
</reference>
<proteinExistence type="predicted"/>
<feature type="transmembrane region" description="Helical" evidence="2">
    <location>
        <begin position="198"/>
        <end position="216"/>
    </location>
</feature>